<evidence type="ECO:0000259" key="3">
    <source>
        <dbReference type="PROSITE" id="PS50089"/>
    </source>
</evidence>
<name>A0AAD5CU41_AMBAR</name>
<dbReference type="EMBL" id="JAMZMK010006763">
    <property type="protein sequence ID" value="KAI7747375.1"/>
    <property type="molecule type" value="Genomic_DNA"/>
</dbReference>
<evidence type="ECO:0000256" key="2">
    <source>
        <dbReference type="SAM" id="MobiDB-lite"/>
    </source>
</evidence>
<dbReference type="SMART" id="SM00184">
    <property type="entry name" value="RING"/>
    <property type="match status" value="1"/>
</dbReference>
<dbReference type="InterPro" id="IPR001841">
    <property type="entry name" value="Znf_RING"/>
</dbReference>
<evidence type="ECO:0000256" key="1">
    <source>
        <dbReference type="PROSITE-ProRule" id="PRU00175"/>
    </source>
</evidence>
<keyword evidence="1" id="KW-0863">Zinc-finger</keyword>
<dbReference type="SUPFAM" id="SSF53300">
    <property type="entry name" value="vWA-like"/>
    <property type="match status" value="1"/>
</dbReference>
<organism evidence="5 6">
    <name type="scientific">Ambrosia artemisiifolia</name>
    <name type="common">Common ragweed</name>
    <dbReference type="NCBI Taxonomy" id="4212"/>
    <lineage>
        <taxon>Eukaryota</taxon>
        <taxon>Viridiplantae</taxon>
        <taxon>Streptophyta</taxon>
        <taxon>Embryophyta</taxon>
        <taxon>Tracheophyta</taxon>
        <taxon>Spermatophyta</taxon>
        <taxon>Magnoliopsida</taxon>
        <taxon>eudicotyledons</taxon>
        <taxon>Gunneridae</taxon>
        <taxon>Pentapetalae</taxon>
        <taxon>asterids</taxon>
        <taxon>campanulids</taxon>
        <taxon>Asterales</taxon>
        <taxon>Asteraceae</taxon>
        <taxon>Asteroideae</taxon>
        <taxon>Heliantheae alliance</taxon>
        <taxon>Heliantheae</taxon>
        <taxon>Ambrosia</taxon>
    </lineage>
</organism>
<evidence type="ECO:0000259" key="4">
    <source>
        <dbReference type="PROSITE" id="PS50234"/>
    </source>
</evidence>
<dbReference type="InterPro" id="IPR036465">
    <property type="entry name" value="vWFA_dom_sf"/>
</dbReference>
<feature type="domain" description="VWFA" evidence="4">
    <location>
        <begin position="272"/>
        <end position="462"/>
    </location>
</feature>
<gene>
    <name evidence="5" type="ORF">M8C21_002296</name>
</gene>
<dbReference type="InterPro" id="IPR002035">
    <property type="entry name" value="VWF_A"/>
</dbReference>
<dbReference type="PROSITE" id="PS50089">
    <property type="entry name" value="ZF_RING_2"/>
    <property type="match status" value="1"/>
</dbReference>
<keyword evidence="1" id="KW-0479">Metal-binding</keyword>
<keyword evidence="6" id="KW-1185">Reference proteome</keyword>
<dbReference type="PANTHER" id="PTHR10579">
    <property type="entry name" value="CALCIUM-ACTIVATED CHLORIDE CHANNEL REGULATOR"/>
    <property type="match status" value="1"/>
</dbReference>
<dbReference type="Gene3D" id="3.30.40.10">
    <property type="entry name" value="Zinc/RING finger domain, C3HC4 (zinc finger)"/>
    <property type="match status" value="1"/>
</dbReference>
<dbReference type="InterPro" id="IPR051266">
    <property type="entry name" value="CLCR"/>
</dbReference>
<dbReference type="SMART" id="SM00327">
    <property type="entry name" value="VWA"/>
    <property type="match status" value="1"/>
</dbReference>
<dbReference type="Pfam" id="PF25243">
    <property type="entry name" value="WAV3_C"/>
    <property type="match status" value="1"/>
</dbReference>
<dbReference type="Pfam" id="PF13768">
    <property type="entry name" value="VWA_3"/>
    <property type="match status" value="1"/>
</dbReference>
<evidence type="ECO:0000313" key="6">
    <source>
        <dbReference type="Proteomes" id="UP001206925"/>
    </source>
</evidence>
<dbReference type="InterPro" id="IPR013083">
    <property type="entry name" value="Znf_RING/FYVE/PHD"/>
</dbReference>
<feature type="compositionally biased region" description="Polar residues" evidence="2">
    <location>
        <begin position="34"/>
        <end position="45"/>
    </location>
</feature>
<comment type="caution">
    <text evidence="5">The sequence shown here is derived from an EMBL/GenBank/DDBJ whole genome shotgun (WGS) entry which is preliminary data.</text>
</comment>
<evidence type="ECO:0000313" key="5">
    <source>
        <dbReference type="EMBL" id="KAI7747375.1"/>
    </source>
</evidence>
<reference evidence="5" key="1">
    <citation type="submission" date="2022-06" db="EMBL/GenBank/DDBJ databases">
        <title>Uncovering the hologenomic basis of an extraordinary plant invasion.</title>
        <authorList>
            <person name="Bieker V.C."/>
            <person name="Martin M.D."/>
            <person name="Gilbert T."/>
            <person name="Hodgins K."/>
            <person name="Battlay P."/>
            <person name="Petersen B."/>
            <person name="Wilson J."/>
        </authorList>
    </citation>
    <scope>NUCLEOTIDE SEQUENCE</scope>
    <source>
        <strain evidence="5">AA19_3_7</strain>
        <tissue evidence="5">Leaf</tissue>
    </source>
</reference>
<dbReference type="Pfam" id="PF13639">
    <property type="entry name" value="zf-RING_2"/>
    <property type="match status" value="1"/>
</dbReference>
<feature type="region of interest" description="Disordered" evidence="2">
    <location>
        <begin position="24"/>
        <end position="45"/>
    </location>
</feature>
<keyword evidence="1" id="KW-0862">Zinc</keyword>
<dbReference type="AlphaFoldDB" id="A0AAD5CU41"/>
<accession>A0AAD5CU41</accession>
<dbReference type="GO" id="GO:0008270">
    <property type="term" value="F:zinc ion binding"/>
    <property type="evidence" value="ECO:0007669"/>
    <property type="project" value="UniProtKB-KW"/>
</dbReference>
<sequence>MVFRWRRAFCTSLPVEVDSNFSIKPTKDQHEHNSNTNTNDNVTRSDFNINPNLSCQTSSTTLPAKSSSVPVTPKLHCKTSNNHKLFKWSSTPSSPRSPSPSPLSILKSNLRNSKNRCGLCLQSTKRGRGVAIFTAECSHAFHFPCISSYVKKKNSLDCPICGAVWKDTPLLSLNNHNQKLATTTIDDAVEKKNNNIFKLKVYNDDERLSSLTPKSRFNPIPESDESCDEVNMRLLTKAVVISSGGGYETHAIVLNTKAPNVTANTRSRASIDLVTVVDVSRNISSEKMQTMKRTMRIIVSLLSSSDRLSIVAFCSCSKRLLHLKRMTNTGKRAACRILEAMAVVEGVSNATDAVRKAVKVLEDRRDRNVVASIIVLTDVCNRASYVSTTRCQNVVVHTLNMGVSNDHAVVKTVGGLLNVTVQDLRLELGFVSGSASAEITAVYSYARRSVALGTSNVLIGEMCANEERELLIELKVPSSVVRVYRVLSARCIYKESVTQDVIYCKERALVVPHPYTVTSSTPTIQRLRSLFITTRALAESRRLVARNDLIGAYHMLISARAIVSRASRDSRGFVVSLEAELNELQQRSSVCVDDKGEPLTPTSAWRVAEKLAKVAVIKKSLNRISDLHGFEDARF</sequence>
<dbReference type="PANTHER" id="PTHR10579:SF59">
    <property type="entry name" value="E3 UBIQUITIN-PROTEIN LIGASE EDA40-RELATED"/>
    <property type="match status" value="1"/>
</dbReference>
<dbReference type="Proteomes" id="UP001206925">
    <property type="component" value="Unassembled WGS sequence"/>
</dbReference>
<dbReference type="SUPFAM" id="SSF57850">
    <property type="entry name" value="RING/U-box"/>
    <property type="match status" value="1"/>
</dbReference>
<dbReference type="PROSITE" id="PS50234">
    <property type="entry name" value="VWFA"/>
    <property type="match status" value="1"/>
</dbReference>
<dbReference type="Gene3D" id="3.40.50.410">
    <property type="entry name" value="von Willebrand factor, type A domain"/>
    <property type="match status" value="1"/>
</dbReference>
<proteinExistence type="predicted"/>
<feature type="domain" description="RING-type" evidence="3">
    <location>
        <begin position="117"/>
        <end position="161"/>
    </location>
</feature>
<dbReference type="InterPro" id="IPR057427">
    <property type="entry name" value="WAV3_C"/>
</dbReference>
<protein>
    <submittedName>
        <fullName evidence="5">Uncharacterized protein</fullName>
    </submittedName>
</protein>